<feature type="transmembrane region" description="Helical" evidence="1">
    <location>
        <begin position="53"/>
        <end position="74"/>
    </location>
</feature>
<organism evidence="2 3">
    <name type="scientific">Aneurinibacillus danicus</name>
    <dbReference type="NCBI Taxonomy" id="267746"/>
    <lineage>
        <taxon>Bacteria</taxon>
        <taxon>Bacillati</taxon>
        <taxon>Bacillota</taxon>
        <taxon>Bacilli</taxon>
        <taxon>Bacillales</taxon>
        <taxon>Paenibacillaceae</taxon>
        <taxon>Aneurinibacillus group</taxon>
        <taxon>Aneurinibacillus</taxon>
    </lineage>
</organism>
<keyword evidence="1" id="KW-0812">Transmembrane</keyword>
<dbReference type="InterPro" id="IPR007820">
    <property type="entry name" value="AbrB_fam"/>
</dbReference>
<keyword evidence="2" id="KW-0560">Oxidoreductase</keyword>
<dbReference type="EMBL" id="BJXX01000040">
    <property type="protein sequence ID" value="GEN33343.1"/>
    <property type="molecule type" value="Genomic_DNA"/>
</dbReference>
<dbReference type="OrthoDB" id="5460360at2"/>
<feature type="transmembrane region" description="Helical" evidence="1">
    <location>
        <begin position="86"/>
        <end position="109"/>
    </location>
</feature>
<feature type="transmembrane region" description="Helical" evidence="1">
    <location>
        <begin position="6"/>
        <end position="24"/>
    </location>
</feature>
<feature type="transmembrane region" description="Helical" evidence="1">
    <location>
        <begin position="269"/>
        <end position="295"/>
    </location>
</feature>
<dbReference type="GO" id="GO:0016020">
    <property type="term" value="C:membrane"/>
    <property type="evidence" value="ECO:0007669"/>
    <property type="project" value="InterPro"/>
</dbReference>
<protein>
    <submittedName>
        <fullName evidence="2">Monooxygenase</fullName>
    </submittedName>
</protein>
<feature type="transmembrane region" description="Helical" evidence="1">
    <location>
        <begin position="145"/>
        <end position="165"/>
    </location>
</feature>
<evidence type="ECO:0000256" key="1">
    <source>
        <dbReference type="SAM" id="Phobius"/>
    </source>
</evidence>
<proteinExistence type="predicted"/>
<dbReference type="InterPro" id="IPR017516">
    <property type="entry name" value="AbrB_dup"/>
</dbReference>
<reference evidence="2 3" key="1">
    <citation type="submission" date="2019-07" db="EMBL/GenBank/DDBJ databases">
        <title>Whole genome shotgun sequence of Aneurinibacillus danicus NBRC 102444.</title>
        <authorList>
            <person name="Hosoyama A."/>
            <person name="Uohara A."/>
            <person name="Ohji S."/>
            <person name="Ichikawa N."/>
        </authorList>
    </citation>
    <scope>NUCLEOTIDE SEQUENCE [LARGE SCALE GENOMIC DNA]</scope>
    <source>
        <strain evidence="2 3">NBRC 102444</strain>
    </source>
</reference>
<dbReference type="RefSeq" id="WP_146808632.1">
    <property type="nucleotide sequence ID" value="NZ_BJXX01000040.1"/>
</dbReference>
<sequence>MERNYTYFTVLEAAAVALVGALLFTVLRVPLPWILGPVAAVTVWRLATRRTLMWPYTFRETALLLLGYMLGASFTRETALQIIQQLPFMLASTVLTVLVSLSLGVIIARRLGVDIASGVFGSVPGGLSQMLVLSEETERVDATMVAFMQTIRVLAVIFFVPFLTVHGLGQQVSSGGAGGAVPDTAWMPASWEQYLLYAGVVIAGAWGGKRIGLPAAALTGPMLGTAAVIMVGAGEAPHLPHTLVLLSQFAIGTHIGLQMKPQTLKSIRALGLYTVLGSVFLVLFSLLLAFLLTLWTPMTLTTAFLSTAPGGIAEMGVTASMVHADLSMVSGYQLFRVFFVMFIVPPLLQWWIRKGASESGKSEEELPL</sequence>
<dbReference type="PIRSF" id="PIRSF038991">
    <property type="entry name" value="Protein_AbrB"/>
    <property type="match status" value="1"/>
</dbReference>
<accession>A0A511V6K9</accession>
<dbReference type="PANTHER" id="PTHR38457">
    <property type="entry name" value="REGULATOR ABRB-RELATED"/>
    <property type="match status" value="1"/>
</dbReference>
<dbReference type="Proteomes" id="UP000321157">
    <property type="component" value="Unassembled WGS sequence"/>
</dbReference>
<evidence type="ECO:0000313" key="3">
    <source>
        <dbReference type="Proteomes" id="UP000321157"/>
    </source>
</evidence>
<dbReference type="Pfam" id="PF05145">
    <property type="entry name" value="AbrB"/>
    <property type="match status" value="1"/>
</dbReference>
<feature type="transmembrane region" description="Helical" evidence="1">
    <location>
        <begin position="31"/>
        <end position="47"/>
    </location>
</feature>
<dbReference type="GO" id="GO:0004497">
    <property type="term" value="F:monooxygenase activity"/>
    <property type="evidence" value="ECO:0007669"/>
    <property type="project" value="UniProtKB-KW"/>
</dbReference>
<comment type="caution">
    <text evidence="2">The sequence shown here is derived from an EMBL/GenBank/DDBJ whole genome shotgun (WGS) entry which is preliminary data.</text>
</comment>
<dbReference type="NCBIfam" id="TIGR03082">
    <property type="entry name" value="Gneg_AbrB_dup"/>
    <property type="match status" value="2"/>
</dbReference>
<keyword evidence="3" id="KW-1185">Reference proteome</keyword>
<keyword evidence="1" id="KW-1133">Transmembrane helix</keyword>
<dbReference type="AlphaFoldDB" id="A0A511V6K9"/>
<keyword evidence="1" id="KW-0472">Membrane</keyword>
<keyword evidence="2" id="KW-0503">Monooxygenase</keyword>
<dbReference type="PANTHER" id="PTHR38457:SF1">
    <property type="entry name" value="REGULATOR ABRB-RELATED"/>
    <property type="match status" value="1"/>
</dbReference>
<feature type="transmembrane region" description="Helical" evidence="1">
    <location>
        <begin position="334"/>
        <end position="352"/>
    </location>
</feature>
<gene>
    <name evidence="2" type="ORF">ADA01nite_08030</name>
</gene>
<name>A0A511V6K9_9BACL</name>
<feature type="transmembrane region" description="Helical" evidence="1">
    <location>
        <begin position="213"/>
        <end position="233"/>
    </location>
</feature>
<dbReference type="GO" id="GO:0010468">
    <property type="term" value="P:regulation of gene expression"/>
    <property type="evidence" value="ECO:0007669"/>
    <property type="project" value="InterPro"/>
</dbReference>
<feature type="transmembrane region" description="Helical" evidence="1">
    <location>
        <begin position="185"/>
        <end position="206"/>
    </location>
</feature>
<evidence type="ECO:0000313" key="2">
    <source>
        <dbReference type="EMBL" id="GEN33343.1"/>
    </source>
</evidence>
<feature type="transmembrane region" description="Helical" evidence="1">
    <location>
        <begin position="239"/>
        <end position="257"/>
    </location>
</feature>